<dbReference type="Proteomes" id="UP001242995">
    <property type="component" value="Unassembled WGS sequence"/>
</dbReference>
<protein>
    <submittedName>
        <fullName evidence="2">Glutaredoxin-like protein NrdH</fullName>
    </submittedName>
</protein>
<evidence type="ECO:0000313" key="4">
    <source>
        <dbReference type="Proteomes" id="UP001230951"/>
    </source>
</evidence>
<evidence type="ECO:0000313" key="5">
    <source>
        <dbReference type="Proteomes" id="UP001242995"/>
    </source>
</evidence>
<keyword evidence="4" id="KW-1185">Reference proteome</keyword>
<dbReference type="EMBL" id="JAUSRG010000001">
    <property type="protein sequence ID" value="MDP9903172.1"/>
    <property type="molecule type" value="Genomic_DNA"/>
</dbReference>
<sequence>MTGSTITSKTAANEPQPPITELATTTVWSRPGCVQCDATYRHLDLLAIPYKIENLAEHSEKLAEFKARGIMQAPVVEARGMEPWSGFRPDLITKLADDLSELSPPA</sequence>
<evidence type="ECO:0000259" key="1">
    <source>
        <dbReference type="Pfam" id="PF00462"/>
    </source>
</evidence>
<proteinExistence type="predicted"/>
<gene>
    <name evidence="2" type="ORF">J2S90_000112</name>
    <name evidence="3" type="ORF">J2S93_001591</name>
</gene>
<feature type="domain" description="Glutaredoxin" evidence="1">
    <location>
        <begin position="26"/>
        <end position="80"/>
    </location>
</feature>
<evidence type="ECO:0000313" key="3">
    <source>
        <dbReference type="EMBL" id="MDQ0180175.1"/>
    </source>
</evidence>
<dbReference type="InterPro" id="IPR036249">
    <property type="entry name" value="Thioredoxin-like_sf"/>
</dbReference>
<comment type="caution">
    <text evidence="2">The sequence shown here is derived from an EMBL/GenBank/DDBJ whole genome shotgun (WGS) entry which is preliminary data.</text>
</comment>
<reference evidence="2 4" key="1">
    <citation type="submission" date="2023-07" db="EMBL/GenBank/DDBJ databases">
        <title>Sorghum-associated microbial communities from plants grown in Nebraska, USA.</title>
        <authorList>
            <person name="Schachtman D."/>
        </authorList>
    </citation>
    <scope>NUCLEOTIDE SEQUENCE</scope>
    <source>
        <strain evidence="2">DS1006</strain>
        <strain evidence="3 4">DS1016</strain>
    </source>
</reference>
<dbReference type="Pfam" id="PF00462">
    <property type="entry name" value="Glutaredoxin"/>
    <property type="match status" value="1"/>
</dbReference>
<dbReference type="PROSITE" id="PS51354">
    <property type="entry name" value="GLUTAREDOXIN_2"/>
    <property type="match status" value="1"/>
</dbReference>
<dbReference type="EMBL" id="JAUSTF010000002">
    <property type="protein sequence ID" value="MDQ0180175.1"/>
    <property type="molecule type" value="Genomic_DNA"/>
</dbReference>
<dbReference type="CDD" id="cd02976">
    <property type="entry name" value="NrdH"/>
    <property type="match status" value="1"/>
</dbReference>
<organism evidence="2 5">
    <name type="scientific">Arthrobacter bambusae</name>
    <dbReference type="NCBI Taxonomy" id="1338426"/>
    <lineage>
        <taxon>Bacteria</taxon>
        <taxon>Bacillati</taxon>
        <taxon>Actinomycetota</taxon>
        <taxon>Actinomycetes</taxon>
        <taxon>Micrococcales</taxon>
        <taxon>Micrococcaceae</taxon>
        <taxon>Arthrobacter</taxon>
    </lineage>
</organism>
<dbReference type="SUPFAM" id="SSF52833">
    <property type="entry name" value="Thioredoxin-like"/>
    <property type="match status" value="1"/>
</dbReference>
<dbReference type="AlphaFoldDB" id="A0AAW8D4X2"/>
<dbReference type="Gene3D" id="3.40.30.10">
    <property type="entry name" value="Glutaredoxin"/>
    <property type="match status" value="1"/>
</dbReference>
<dbReference type="InterPro" id="IPR002109">
    <property type="entry name" value="Glutaredoxin"/>
</dbReference>
<name>A0AAW8D4X2_9MICC</name>
<evidence type="ECO:0000313" key="2">
    <source>
        <dbReference type="EMBL" id="MDP9903172.1"/>
    </source>
</evidence>
<accession>A0AAW8D4X2</accession>
<dbReference type="RefSeq" id="WP_306958795.1">
    <property type="nucleotide sequence ID" value="NZ_JAUSRG010000001.1"/>
</dbReference>
<dbReference type="Proteomes" id="UP001230951">
    <property type="component" value="Unassembled WGS sequence"/>
</dbReference>